<sequence>MSNVEKEQNTKTTEKKKMSLQEAMRQMLASKNQEKSKSKFQSNSFNANTSKQSQLSKKTSNQRRKMGSS</sequence>
<accession>A0AAC9WHA9</accession>
<dbReference type="Proteomes" id="UP000177894">
    <property type="component" value="Chromosome"/>
</dbReference>
<dbReference type="EMBL" id="CP017603">
    <property type="protein sequence ID" value="AOY74572.1"/>
    <property type="molecule type" value="Genomic_DNA"/>
</dbReference>
<evidence type="ECO:0000313" key="2">
    <source>
        <dbReference type="EMBL" id="AOY74572.1"/>
    </source>
</evidence>
<reference evidence="3 5" key="2">
    <citation type="submission" date="2017-03" db="EMBL/GenBank/DDBJ databases">
        <title>Complete sequence of Clostridium formicaceticum DSM 92.</title>
        <authorList>
            <person name="Poehlein A."/>
            <person name="Karl M."/>
            <person name="Bengelsdorf F.R."/>
            <person name="Duerre P."/>
            <person name="Daniel R."/>
        </authorList>
    </citation>
    <scope>NUCLEOTIDE SEQUENCE [LARGE SCALE GENOMIC DNA]</scope>
    <source>
        <strain evidence="3 5">DSM 92</strain>
    </source>
</reference>
<evidence type="ECO:0000256" key="1">
    <source>
        <dbReference type="SAM" id="MobiDB-lite"/>
    </source>
</evidence>
<feature type="compositionally biased region" description="Basic and acidic residues" evidence="1">
    <location>
        <begin position="1"/>
        <end position="19"/>
    </location>
</feature>
<evidence type="ECO:0000313" key="5">
    <source>
        <dbReference type="Proteomes" id="UP000192478"/>
    </source>
</evidence>
<feature type="region of interest" description="Disordered" evidence="1">
    <location>
        <begin position="1"/>
        <end position="69"/>
    </location>
</feature>
<dbReference type="AlphaFoldDB" id="A0AAC9WHA9"/>
<evidence type="ECO:0000313" key="4">
    <source>
        <dbReference type="Proteomes" id="UP000177894"/>
    </source>
</evidence>
<keyword evidence="4" id="KW-1185">Reference proteome</keyword>
<gene>
    <name evidence="2" type="ORF">BJL90_00535</name>
    <name evidence="3" type="ORF">CLFO_33380</name>
</gene>
<dbReference type="KEGG" id="cfm:BJL90_00535"/>
<feature type="compositionally biased region" description="Low complexity" evidence="1">
    <location>
        <begin position="39"/>
        <end position="59"/>
    </location>
</feature>
<protein>
    <submittedName>
        <fullName evidence="3">Uncharacterized protein</fullName>
    </submittedName>
</protein>
<evidence type="ECO:0000313" key="3">
    <source>
        <dbReference type="EMBL" id="ARE88932.1"/>
    </source>
</evidence>
<name>A0AAC9WHA9_9CLOT</name>
<dbReference type="RefSeq" id="WP_070963363.1">
    <property type="nucleotide sequence ID" value="NZ_CP017603.1"/>
</dbReference>
<feature type="compositionally biased region" description="Basic residues" evidence="1">
    <location>
        <begin position="60"/>
        <end position="69"/>
    </location>
</feature>
<organism evidence="3 5">
    <name type="scientific">Clostridium formicaceticum</name>
    <dbReference type="NCBI Taxonomy" id="1497"/>
    <lineage>
        <taxon>Bacteria</taxon>
        <taxon>Bacillati</taxon>
        <taxon>Bacillota</taxon>
        <taxon>Clostridia</taxon>
        <taxon>Eubacteriales</taxon>
        <taxon>Clostridiaceae</taxon>
        <taxon>Clostridium</taxon>
    </lineage>
</organism>
<dbReference type="EMBL" id="CP020559">
    <property type="protein sequence ID" value="ARE88932.1"/>
    <property type="molecule type" value="Genomic_DNA"/>
</dbReference>
<proteinExistence type="predicted"/>
<dbReference type="Proteomes" id="UP000192478">
    <property type="component" value="Chromosome"/>
</dbReference>
<reference evidence="2 4" key="1">
    <citation type="submission" date="2016-10" db="EMBL/GenBank/DDBJ databases">
        <title>Complete Genome Sequence of Acetogen Clostridium formicoaceticum ATCC 27076.</title>
        <authorList>
            <person name="Bao T."/>
            <person name="Cheng C."/>
            <person name="Zhao J."/>
            <person name="Yang S.-T."/>
            <person name="Wang J."/>
            <person name="Wang M."/>
        </authorList>
    </citation>
    <scope>NUCLEOTIDE SEQUENCE [LARGE SCALE GENOMIC DNA]</scope>
    <source>
        <strain evidence="2 4">ATCC 27076</strain>
    </source>
</reference>